<dbReference type="InterPro" id="IPR004837">
    <property type="entry name" value="NaCa_Exmemb"/>
</dbReference>
<feature type="transmembrane region" description="Helical" evidence="5">
    <location>
        <begin position="271"/>
        <end position="288"/>
    </location>
</feature>
<accession>A0A2P1PM70</accession>
<comment type="subcellular location">
    <subcellularLocation>
        <location evidence="1">Membrane</location>
        <topology evidence="1">Multi-pass membrane protein</topology>
    </subcellularLocation>
</comment>
<keyword evidence="3 5" id="KW-1133">Transmembrane helix</keyword>
<keyword evidence="8" id="KW-1185">Reference proteome</keyword>
<dbReference type="Proteomes" id="UP000241074">
    <property type="component" value="Chromosome"/>
</dbReference>
<dbReference type="KEGG" id="xba:C7S18_01430"/>
<dbReference type="Gene3D" id="6.10.280.80">
    <property type="entry name" value="NCX, peripheral helical region"/>
    <property type="match status" value="1"/>
</dbReference>
<dbReference type="Gene3D" id="1.20.1420.30">
    <property type="entry name" value="NCX, central ion-binding region"/>
    <property type="match status" value="1"/>
</dbReference>
<feature type="transmembrane region" description="Helical" evidence="5">
    <location>
        <begin position="100"/>
        <end position="120"/>
    </location>
</feature>
<feature type="transmembrane region" description="Helical" evidence="5">
    <location>
        <begin position="208"/>
        <end position="231"/>
    </location>
</feature>
<evidence type="ECO:0000256" key="3">
    <source>
        <dbReference type="ARBA" id="ARBA00022989"/>
    </source>
</evidence>
<gene>
    <name evidence="7" type="ORF">C7S18_01430</name>
</gene>
<evidence type="ECO:0000256" key="2">
    <source>
        <dbReference type="ARBA" id="ARBA00022692"/>
    </source>
</evidence>
<feature type="transmembrane region" description="Helical" evidence="5">
    <location>
        <begin position="294"/>
        <end position="313"/>
    </location>
</feature>
<name>A0A2P1PM70_9GAMM</name>
<dbReference type="Pfam" id="PF01699">
    <property type="entry name" value="Na_Ca_ex"/>
    <property type="match status" value="2"/>
</dbReference>
<feature type="domain" description="Sodium/calcium exchanger membrane region" evidence="6">
    <location>
        <begin position="4"/>
        <end position="141"/>
    </location>
</feature>
<evidence type="ECO:0000259" key="6">
    <source>
        <dbReference type="Pfam" id="PF01699"/>
    </source>
</evidence>
<feature type="transmembrane region" description="Helical" evidence="5">
    <location>
        <begin position="127"/>
        <end position="146"/>
    </location>
</feature>
<feature type="domain" description="Sodium/calcium exchanger membrane region" evidence="6">
    <location>
        <begin position="174"/>
        <end position="313"/>
    </location>
</feature>
<sequence length="315" mass="32035">MTTAILAILAGLVLLAIGAEGLVRGASRIALQLGVTPLVIGLTIVAAGTGSPEMVVSFQAAFAGSSDLALGNIVGSNIANVALILGLAAIVRPLQVRSALLLREMPIMIGVTLALIAMLADGQLGRIDGALLSIGAVVYTIGAYRASKRDRDAAVAEEFANELPKTTGNTASNVIFIVGGLGALVFGATLLVDGAVVIAKSIGMSEAVIGLTIVAIGTSLPELATSVLAAWRKDADVAFGNVLGSNILNILLVLGVVAVIQPIGAGGIRSLDLIAMAASAILLYPLMWRGRVLSRWEGGLLLLGYVLYLALALRA</sequence>
<dbReference type="InterPro" id="IPR004481">
    <property type="entry name" value="K/Na/Ca-exchanger"/>
</dbReference>
<reference evidence="7 8" key="1">
    <citation type="submission" date="2018-03" db="EMBL/GenBank/DDBJ databases">
        <title>Ahniella affigens gen. nov., sp. nov., a gammaproteobacterium isolated from sandy soil near a stream.</title>
        <authorList>
            <person name="Ko Y."/>
            <person name="Kim J.-H."/>
        </authorList>
    </citation>
    <scope>NUCLEOTIDE SEQUENCE [LARGE SCALE GENOMIC DNA]</scope>
    <source>
        <strain evidence="7 8">D13</strain>
    </source>
</reference>
<evidence type="ECO:0000313" key="8">
    <source>
        <dbReference type="Proteomes" id="UP000241074"/>
    </source>
</evidence>
<keyword evidence="2 5" id="KW-0812">Transmembrane</keyword>
<dbReference type="OrthoDB" id="9794225at2"/>
<dbReference type="GO" id="GO:0005262">
    <property type="term" value="F:calcium channel activity"/>
    <property type="evidence" value="ECO:0007669"/>
    <property type="project" value="TreeGrafter"/>
</dbReference>
<feature type="transmembrane region" description="Helical" evidence="5">
    <location>
        <begin position="237"/>
        <end position="259"/>
    </location>
</feature>
<feature type="transmembrane region" description="Helical" evidence="5">
    <location>
        <begin position="29"/>
        <end position="48"/>
    </location>
</feature>
<evidence type="ECO:0000256" key="1">
    <source>
        <dbReference type="ARBA" id="ARBA00004141"/>
    </source>
</evidence>
<protein>
    <submittedName>
        <fullName evidence="7">Sodium:calcium antiporter</fullName>
    </submittedName>
</protein>
<evidence type="ECO:0000313" key="7">
    <source>
        <dbReference type="EMBL" id="AVP95940.1"/>
    </source>
</evidence>
<reference evidence="7 8" key="2">
    <citation type="submission" date="2018-03" db="EMBL/GenBank/DDBJ databases">
        <authorList>
            <person name="Keele B.F."/>
        </authorList>
    </citation>
    <scope>NUCLEOTIDE SEQUENCE [LARGE SCALE GENOMIC DNA]</scope>
    <source>
        <strain evidence="7 8">D13</strain>
    </source>
</reference>
<dbReference type="AlphaFoldDB" id="A0A2P1PM70"/>
<dbReference type="GO" id="GO:0008273">
    <property type="term" value="F:calcium, potassium:sodium antiporter activity"/>
    <property type="evidence" value="ECO:0007669"/>
    <property type="project" value="TreeGrafter"/>
</dbReference>
<dbReference type="InterPro" id="IPR044880">
    <property type="entry name" value="NCX_ion-bd_dom_sf"/>
</dbReference>
<dbReference type="RefSeq" id="WP_106889869.1">
    <property type="nucleotide sequence ID" value="NZ_CP027860.1"/>
</dbReference>
<dbReference type="PANTHER" id="PTHR10846:SF8">
    <property type="entry name" value="INNER MEMBRANE PROTEIN YRBG"/>
    <property type="match status" value="1"/>
</dbReference>
<organism evidence="7 8">
    <name type="scientific">Ahniella affigens</name>
    <dbReference type="NCBI Taxonomy" id="2021234"/>
    <lineage>
        <taxon>Bacteria</taxon>
        <taxon>Pseudomonadati</taxon>
        <taxon>Pseudomonadota</taxon>
        <taxon>Gammaproteobacteria</taxon>
        <taxon>Lysobacterales</taxon>
        <taxon>Rhodanobacteraceae</taxon>
        <taxon>Ahniella</taxon>
    </lineage>
</organism>
<evidence type="ECO:0000256" key="4">
    <source>
        <dbReference type="ARBA" id="ARBA00023136"/>
    </source>
</evidence>
<dbReference type="PANTHER" id="PTHR10846">
    <property type="entry name" value="SODIUM/POTASSIUM/CALCIUM EXCHANGER"/>
    <property type="match status" value="1"/>
</dbReference>
<evidence type="ECO:0000256" key="5">
    <source>
        <dbReference type="SAM" id="Phobius"/>
    </source>
</evidence>
<dbReference type="GO" id="GO:0005886">
    <property type="term" value="C:plasma membrane"/>
    <property type="evidence" value="ECO:0007669"/>
    <property type="project" value="TreeGrafter"/>
</dbReference>
<keyword evidence="4 5" id="KW-0472">Membrane</keyword>
<dbReference type="NCBIfam" id="TIGR00367">
    <property type="entry name" value="calcium/sodium antiporter"/>
    <property type="match status" value="1"/>
</dbReference>
<feature type="transmembrane region" description="Helical" evidence="5">
    <location>
        <begin position="174"/>
        <end position="196"/>
    </location>
</feature>
<proteinExistence type="predicted"/>
<feature type="transmembrane region" description="Helical" evidence="5">
    <location>
        <begin position="69"/>
        <end position="94"/>
    </location>
</feature>
<dbReference type="EMBL" id="CP027860">
    <property type="protein sequence ID" value="AVP95940.1"/>
    <property type="molecule type" value="Genomic_DNA"/>
</dbReference>
<dbReference type="GO" id="GO:0006874">
    <property type="term" value="P:intracellular calcium ion homeostasis"/>
    <property type="evidence" value="ECO:0007669"/>
    <property type="project" value="TreeGrafter"/>
</dbReference>